<dbReference type="PIRSF" id="PIRSF037511">
    <property type="entry name" value="Transl_init_SUI1_pro"/>
    <property type="match status" value="1"/>
</dbReference>
<feature type="compositionally biased region" description="Basic and acidic residues" evidence="4">
    <location>
        <begin position="18"/>
        <end position="34"/>
    </location>
</feature>
<dbReference type="AlphaFoldDB" id="A0A1I1MNJ9"/>
<feature type="region of interest" description="Disordered" evidence="4">
    <location>
        <begin position="1"/>
        <end position="34"/>
    </location>
</feature>
<keyword evidence="6" id="KW-0396">Initiation factor</keyword>
<keyword evidence="2" id="KW-0810">Translation regulation</keyword>
<dbReference type="EMBL" id="FOLY01000007">
    <property type="protein sequence ID" value="SFC86412.1"/>
    <property type="molecule type" value="Genomic_DNA"/>
</dbReference>
<dbReference type="SUPFAM" id="SSF55159">
    <property type="entry name" value="eIF1-like"/>
    <property type="match status" value="1"/>
</dbReference>
<reference evidence="7" key="1">
    <citation type="submission" date="2016-10" db="EMBL/GenBank/DDBJ databases">
        <authorList>
            <person name="Varghese N."/>
            <person name="Submissions S."/>
        </authorList>
    </citation>
    <scope>NUCLEOTIDE SEQUENCE [LARGE SCALE GENOMIC DNA]</scope>
    <source>
        <strain evidence="7">DSM 23439</strain>
    </source>
</reference>
<dbReference type="PROSITE" id="PS50296">
    <property type="entry name" value="SUI1"/>
    <property type="match status" value="1"/>
</dbReference>
<protein>
    <submittedName>
        <fullName evidence="6">Translation initiation factor 1</fullName>
    </submittedName>
</protein>
<dbReference type="RefSeq" id="WP_090135737.1">
    <property type="nucleotide sequence ID" value="NZ_FOLY01000007.1"/>
</dbReference>
<comment type="similarity">
    <text evidence="1">Belongs to the SUI1 family.</text>
</comment>
<dbReference type="GO" id="GO:0003729">
    <property type="term" value="F:mRNA binding"/>
    <property type="evidence" value="ECO:0007669"/>
    <property type="project" value="TreeGrafter"/>
</dbReference>
<organism evidence="6 7">
    <name type="scientific">Kushneria avicenniae</name>
    <dbReference type="NCBI Taxonomy" id="402385"/>
    <lineage>
        <taxon>Bacteria</taxon>
        <taxon>Pseudomonadati</taxon>
        <taxon>Pseudomonadota</taxon>
        <taxon>Gammaproteobacteria</taxon>
        <taxon>Oceanospirillales</taxon>
        <taxon>Halomonadaceae</taxon>
        <taxon>Kushneria</taxon>
    </lineage>
</organism>
<dbReference type="GO" id="GO:0001731">
    <property type="term" value="P:formation of translation preinitiation complex"/>
    <property type="evidence" value="ECO:0007669"/>
    <property type="project" value="TreeGrafter"/>
</dbReference>
<dbReference type="InterPro" id="IPR005872">
    <property type="entry name" value="SUI1_arc_bac"/>
</dbReference>
<dbReference type="Pfam" id="PF01253">
    <property type="entry name" value="SUI1"/>
    <property type="match status" value="1"/>
</dbReference>
<evidence type="ECO:0000259" key="5">
    <source>
        <dbReference type="PROSITE" id="PS50296"/>
    </source>
</evidence>
<dbReference type="GO" id="GO:0002188">
    <property type="term" value="P:translation reinitiation"/>
    <property type="evidence" value="ECO:0007669"/>
    <property type="project" value="TreeGrafter"/>
</dbReference>
<name>A0A1I1MNJ9_9GAMM</name>
<gene>
    <name evidence="6" type="ORF">SAMN05421848_3049</name>
</gene>
<keyword evidence="7" id="KW-1185">Reference proteome</keyword>
<dbReference type="GO" id="GO:0006417">
    <property type="term" value="P:regulation of translation"/>
    <property type="evidence" value="ECO:0007669"/>
    <property type="project" value="UniProtKB-KW"/>
</dbReference>
<dbReference type="PANTHER" id="PTHR12789:SF0">
    <property type="entry name" value="DENSITY-REGULATED PROTEIN"/>
    <property type="match status" value="1"/>
</dbReference>
<accession>A0A1I1MNJ9</accession>
<evidence type="ECO:0000256" key="3">
    <source>
        <dbReference type="ARBA" id="ARBA00022917"/>
    </source>
</evidence>
<dbReference type="InterPro" id="IPR001950">
    <property type="entry name" value="SUI1"/>
</dbReference>
<evidence type="ECO:0000256" key="2">
    <source>
        <dbReference type="ARBA" id="ARBA00022845"/>
    </source>
</evidence>
<dbReference type="FunFam" id="3.30.780.10:FF:000002">
    <property type="entry name" value="Stress response translation initiation inhibitor"/>
    <property type="match status" value="1"/>
</dbReference>
<dbReference type="GO" id="GO:0003743">
    <property type="term" value="F:translation initiation factor activity"/>
    <property type="evidence" value="ECO:0007669"/>
    <property type="project" value="UniProtKB-KW"/>
</dbReference>
<evidence type="ECO:0000313" key="6">
    <source>
        <dbReference type="EMBL" id="SFC86412.1"/>
    </source>
</evidence>
<proteinExistence type="inferred from homology"/>
<keyword evidence="3" id="KW-0648">Protein biosynthesis</keyword>
<evidence type="ECO:0000256" key="1">
    <source>
        <dbReference type="ARBA" id="ARBA00005422"/>
    </source>
</evidence>
<sequence>MSSLRDQLSRKVYSTETGDMRKHDEADEQKAQDETRLAGLDGIVRIKRETAGRKGKGVTTLHGIPLASDELKTLMQALKKRCGSGGSLKEGVIEIQGDHRETLRAELEKRGYTVRLAGG</sequence>
<feature type="compositionally biased region" description="Polar residues" evidence="4">
    <location>
        <begin position="1"/>
        <end position="17"/>
    </location>
</feature>
<dbReference type="STRING" id="402385.SAMN05421848_3049"/>
<dbReference type="Proteomes" id="UP000199046">
    <property type="component" value="Unassembled WGS sequence"/>
</dbReference>
<feature type="domain" description="SUI1" evidence="5">
    <location>
        <begin position="48"/>
        <end position="111"/>
    </location>
</feature>
<dbReference type="Gene3D" id="3.30.780.10">
    <property type="entry name" value="SUI1-like domain"/>
    <property type="match status" value="1"/>
</dbReference>
<evidence type="ECO:0000313" key="7">
    <source>
        <dbReference type="Proteomes" id="UP000199046"/>
    </source>
</evidence>
<dbReference type="CDD" id="cd11567">
    <property type="entry name" value="YciH_like"/>
    <property type="match status" value="1"/>
</dbReference>
<dbReference type="PANTHER" id="PTHR12789">
    <property type="entry name" value="DENSITY-REGULATED PROTEIN HOMOLOG"/>
    <property type="match status" value="1"/>
</dbReference>
<dbReference type="InterPro" id="IPR036877">
    <property type="entry name" value="SUI1_dom_sf"/>
</dbReference>
<dbReference type="OrthoDB" id="9792915at2"/>
<evidence type="ECO:0000256" key="4">
    <source>
        <dbReference type="SAM" id="MobiDB-lite"/>
    </source>
</evidence>
<dbReference type="InterPro" id="IPR050318">
    <property type="entry name" value="DENR/SUI1_TIF"/>
</dbReference>